<feature type="region of interest" description="Disordered" evidence="2">
    <location>
        <begin position="836"/>
        <end position="859"/>
    </location>
</feature>
<sequence>MSKNDNNAQATISLERSSREELVDFIKKQALHIKKLENVCQKLKKDNAETTAKMNNLDEEKTQQKQMSINIINGMQEEINTLKREREQLDEQTEARFQMERNIYIEESKNLQAKLLDHQSKLQQQQTIIDNLKNATSSMKENSDNLSAVIKENDNLQLKLVELQSIIDQLNIEKKENNSNNNNEQEKVKVKEVEEEDDDDDEEEEEENEVQIMERRNKMMEEYKRLSKEKEKEQEEKEQELNERLAEINKDYMSDYSKFMEEKENTIEFLNSQRVEIEQLLQQYSKEMDELKLEVSSKSEEIATLTQRRDTNQSDIVKLRDDIEKLNEQLTDRDTIIKRLEVDANDQQQSHKLEIDTMNNEIIKLQSELKEQQQQQEQQHLQQQQQQDGNQQDQDDNIDNDRIIRLEEELKEKNSQLVRLESEVVKLDDLNLKVSELDTEIKHKDGEITRLLEEISLKSEDIKKLHQEIENQNNSIQQQQQQQQQQDNNNNNTITNQLIEKDNEIERINSLIANKDEELQRVNNQLDEKSGLLEIRDKEIVTLTICVNESKALIEKTLESCKVEILEKENALQATTAELSEIRVELEQKTSEIEQMQRDLGEKDNAIRSQSNKNDIKVEDEKRLNEKVLKLKNLLVAAQKHVSDLKKQIADKTQELQDKTGELAVATDRVKQLESNRDEVESNHSEYLEMKRNYSFNLQRIQFLDGQLSSATQSLKAIQEEFDDYKVKVHHALKQQQSTEQVEQDGDDDQQQSAANAAAEMEAALAKQQQHFQTEKEQDRETIIKLEASISTIQRESLVELEKLQSELSEKQEKIDQLSLQITELSQTVQQLNDRLDSTTVSSDSNNDSQSQQQQTNDLEKELKLREERIIEIQSQLNFFKRNNNSLMREKDRLIEEQRQSISKLKEELETLKLNNNNNNNNEKPKLQSPIQPLNSTVNTPQLIENESSQSIDIEQGNNFSIEHLLPTTNTTPKEDSFKSIELPQSLPLEVEKILHSYARTQANRDEELRKSKIQIDQLKMLLNESDRMEQKHFEQEKLLKEEIRNLERCKTREGSNLEYFIEKDDESLIPVLSTLMQFTPDELNRATTAQKSKKSNGSLWGWGSSYFTPTK</sequence>
<feature type="region of interest" description="Disordered" evidence="2">
    <location>
        <begin position="472"/>
        <end position="491"/>
    </location>
</feature>
<evidence type="ECO:0008006" key="5">
    <source>
        <dbReference type="Google" id="ProtNLM"/>
    </source>
</evidence>
<feature type="compositionally biased region" description="Polar residues" evidence="2">
    <location>
        <begin position="1088"/>
        <end position="1099"/>
    </location>
</feature>
<dbReference type="EMBL" id="ADBJ01000010">
    <property type="protein sequence ID" value="EFA84339.1"/>
    <property type="molecule type" value="Genomic_DNA"/>
</dbReference>
<dbReference type="STRING" id="670386.D3B4U1"/>
<gene>
    <name evidence="3" type="ORF">PPL_03417</name>
</gene>
<feature type="compositionally biased region" description="Low complexity" evidence="2">
    <location>
        <begin position="838"/>
        <end position="857"/>
    </location>
</feature>
<dbReference type="FunCoup" id="D3B4U1">
    <property type="interactions" value="1"/>
</dbReference>
<feature type="compositionally biased region" description="Low complexity" evidence="2">
    <location>
        <begin position="751"/>
        <end position="770"/>
    </location>
</feature>
<evidence type="ECO:0000256" key="2">
    <source>
        <dbReference type="SAM" id="MobiDB-lite"/>
    </source>
</evidence>
<protein>
    <recommendedName>
        <fullName evidence="5">GRIP domain-containing protein</fullName>
    </recommendedName>
</protein>
<keyword evidence="4" id="KW-1185">Reference proteome</keyword>
<organism evidence="3 4">
    <name type="scientific">Heterostelium pallidum (strain ATCC 26659 / Pp 5 / PN500)</name>
    <name type="common">Cellular slime mold</name>
    <name type="synonym">Polysphondylium pallidum</name>
    <dbReference type="NCBI Taxonomy" id="670386"/>
    <lineage>
        <taxon>Eukaryota</taxon>
        <taxon>Amoebozoa</taxon>
        <taxon>Evosea</taxon>
        <taxon>Eumycetozoa</taxon>
        <taxon>Dictyostelia</taxon>
        <taxon>Acytosteliales</taxon>
        <taxon>Acytosteliaceae</taxon>
        <taxon>Heterostelium</taxon>
    </lineage>
</organism>
<reference evidence="3 4" key="1">
    <citation type="journal article" date="2011" name="Genome Res.">
        <title>Phylogeny-wide analysis of social amoeba genomes highlights ancient origins for complex intercellular communication.</title>
        <authorList>
            <person name="Heidel A.J."/>
            <person name="Lawal H.M."/>
            <person name="Felder M."/>
            <person name="Schilde C."/>
            <person name="Helps N.R."/>
            <person name="Tunggal B."/>
            <person name="Rivero F."/>
            <person name="John U."/>
            <person name="Schleicher M."/>
            <person name="Eichinger L."/>
            <person name="Platzer M."/>
            <person name="Noegel A.A."/>
            <person name="Schaap P."/>
            <person name="Gloeckner G."/>
        </authorList>
    </citation>
    <scope>NUCLEOTIDE SEQUENCE [LARGE SCALE GENOMIC DNA]</scope>
    <source>
        <strain evidence="4">ATCC 26659 / Pp 5 / PN500</strain>
    </source>
</reference>
<name>D3B4U1_HETP5</name>
<dbReference type="AlphaFoldDB" id="D3B4U1"/>
<feature type="coiled-coil region" evidence="1">
    <location>
        <begin position="558"/>
        <end position="728"/>
    </location>
</feature>
<dbReference type="RefSeq" id="XP_020436454.1">
    <property type="nucleotide sequence ID" value="XM_020574382.1"/>
</dbReference>
<feature type="compositionally biased region" description="Low complexity" evidence="2">
    <location>
        <begin position="372"/>
        <end position="392"/>
    </location>
</feature>
<comment type="caution">
    <text evidence="3">The sequence shown here is derived from an EMBL/GenBank/DDBJ whole genome shotgun (WGS) entry which is preliminary data.</text>
</comment>
<feature type="compositionally biased region" description="Acidic residues" evidence="2">
    <location>
        <begin position="193"/>
        <end position="209"/>
    </location>
</feature>
<feature type="region of interest" description="Disordered" evidence="2">
    <location>
        <begin position="368"/>
        <end position="397"/>
    </location>
</feature>
<evidence type="ECO:0000256" key="1">
    <source>
        <dbReference type="SAM" id="Coils"/>
    </source>
</evidence>
<feature type="region of interest" description="Disordered" evidence="2">
    <location>
        <begin position="176"/>
        <end position="212"/>
    </location>
</feature>
<evidence type="ECO:0000313" key="4">
    <source>
        <dbReference type="Proteomes" id="UP000001396"/>
    </source>
</evidence>
<evidence type="ECO:0000313" key="3">
    <source>
        <dbReference type="EMBL" id="EFA84339.1"/>
    </source>
</evidence>
<dbReference type="Proteomes" id="UP000001396">
    <property type="component" value="Unassembled WGS sequence"/>
</dbReference>
<feature type="region of interest" description="Disordered" evidence="2">
    <location>
        <begin position="734"/>
        <end position="779"/>
    </location>
</feature>
<dbReference type="Gene3D" id="1.20.120.1490">
    <property type="match status" value="1"/>
</dbReference>
<proteinExistence type="predicted"/>
<feature type="region of interest" description="Disordered" evidence="2">
    <location>
        <begin position="1088"/>
        <end position="1112"/>
    </location>
</feature>
<dbReference type="InParanoid" id="D3B4U1"/>
<keyword evidence="1" id="KW-0175">Coiled coil</keyword>
<dbReference type="GeneID" id="31358938"/>
<accession>D3B4U1</accession>
<dbReference type="OMA" id="METEYHE"/>